<keyword evidence="4 10" id="KW-0808">Transferase</keyword>
<dbReference type="PROSITE" id="PS50011">
    <property type="entry name" value="PROTEIN_KINASE_DOM"/>
    <property type="match status" value="1"/>
</dbReference>
<comment type="activity regulation">
    <text evidence="10">Activated by threonine and tyrosine phosphorylation.</text>
</comment>
<evidence type="ECO:0000256" key="10">
    <source>
        <dbReference type="RuleBase" id="RU361165"/>
    </source>
</evidence>
<dbReference type="Gene3D" id="3.30.200.20">
    <property type="entry name" value="Phosphorylase Kinase, domain 1"/>
    <property type="match status" value="1"/>
</dbReference>
<keyword evidence="7 9" id="KW-0067">ATP-binding</keyword>
<dbReference type="InterPro" id="IPR017441">
    <property type="entry name" value="Protein_kinase_ATP_BS"/>
</dbReference>
<proteinExistence type="inferred from homology"/>
<dbReference type="SUPFAM" id="SSF56112">
    <property type="entry name" value="Protein kinase-like (PK-like)"/>
    <property type="match status" value="1"/>
</dbReference>
<organism evidence="13 14">
    <name type="scientific">Saccharomyces uvarum</name>
    <name type="common">Yeast</name>
    <name type="synonym">Saccharomyces bayanus var. uvarum</name>
    <dbReference type="NCBI Taxonomy" id="230603"/>
    <lineage>
        <taxon>Eukaryota</taxon>
        <taxon>Fungi</taxon>
        <taxon>Dikarya</taxon>
        <taxon>Ascomycota</taxon>
        <taxon>Saccharomycotina</taxon>
        <taxon>Saccharomycetes</taxon>
        <taxon>Saccharomycetales</taxon>
        <taxon>Saccharomycetaceae</taxon>
        <taxon>Saccharomyces</taxon>
    </lineage>
</organism>
<evidence type="ECO:0000313" key="14">
    <source>
        <dbReference type="Proteomes" id="UP001162090"/>
    </source>
</evidence>
<evidence type="ECO:0000256" key="3">
    <source>
        <dbReference type="ARBA" id="ARBA00022527"/>
    </source>
</evidence>
<evidence type="ECO:0000313" key="13">
    <source>
        <dbReference type="EMBL" id="CAI4044878.1"/>
    </source>
</evidence>
<dbReference type="FunFam" id="3.30.200.20:FF:000647">
    <property type="entry name" value="Mitogen-activated protein kinase"/>
    <property type="match status" value="1"/>
</dbReference>
<dbReference type="PROSITE" id="PS00108">
    <property type="entry name" value="PROTEIN_KINASE_ST"/>
    <property type="match status" value="1"/>
</dbReference>
<evidence type="ECO:0000256" key="2">
    <source>
        <dbReference type="ARBA" id="ARBA00012411"/>
    </source>
</evidence>
<keyword evidence="10" id="KW-0460">Magnesium</keyword>
<evidence type="ECO:0000256" key="5">
    <source>
        <dbReference type="ARBA" id="ARBA00022741"/>
    </source>
</evidence>
<keyword evidence="5 9" id="KW-0547">Nucleotide-binding</keyword>
<keyword evidence="3 10" id="KW-0723">Serine/threonine-protein kinase</keyword>
<comment type="catalytic activity">
    <reaction evidence="10">
        <text>L-threonyl-[protein] + ATP = O-phospho-L-threonyl-[protein] + ADP + H(+)</text>
        <dbReference type="Rhea" id="RHEA:46608"/>
        <dbReference type="Rhea" id="RHEA-COMP:11060"/>
        <dbReference type="Rhea" id="RHEA-COMP:11605"/>
        <dbReference type="ChEBI" id="CHEBI:15378"/>
        <dbReference type="ChEBI" id="CHEBI:30013"/>
        <dbReference type="ChEBI" id="CHEBI:30616"/>
        <dbReference type="ChEBI" id="CHEBI:61977"/>
        <dbReference type="ChEBI" id="CHEBI:456216"/>
        <dbReference type="EC" id="2.7.11.24"/>
    </reaction>
</comment>
<dbReference type="GO" id="GO:0005524">
    <property type="term" value="F:ATP binding"/>
    <property type="evidence" value="ECO:0007669"/>
    <property type="project" value="UniProtKB-UniRule"/>
</dbReference>
<name>A0AA35J0Z2_SACUV</name>
<gene>
    <name evidence="13" type="primary">SUVC11G0590</name>
    <name evidence="13" type="ORF">SUVC_11G0590</name>
</gene>
<evidence type="ECO:0000259" key="12">
    <source>
        <dbReference type="PROSITE" id="PS50011"/>
    </source>
</evidence>
<accession>A0AA35J0Z2</accession>
<dbReference type="CDD" id="cd07857">
    <property type="entry name" value="STKc_MPK1"/>
    <property type="match status" value="1"/>
</dbReference>
<dbReference type="EC" id="2.7.11.24" evidence="2 10"/>
<protein>
    <recommendedName>
        <fullName evidence="2 10">Mitogen-activated protein kinase</fullName>
        <ecNumber evidence="2 10">2.7.11.24</ecNumber>
    </recommendedName>
</protein>
<feature type="compositionally biased region" description="Polar residues" evidence="11">
    <location>
        <begin position="461"/>
        <end position="478"/>
    </location>
</feature>
<evidence type="ECO:0000256" key="8">
    <source>
        <dbReference type="ARBA" id="ARBA00065684"/>
    </source>
</evidence>
<reference evidence="13" key="1">
    <citation type="submission" date="2022-10" db="EMBL/GenBank/DDBJ databases">
        <authorList>
            <person name="Byrne P K."/>
        </authorList>
    </citation>
    <scope>NUCLEOTIDE SEQUENCE</scope>
    <source>
        <strain evidence="13">CBS7001</strain>
    </source>
</reference>
<sequence>MATDSDRCIFRAFGQEYILNKHFRLVDEIGRGSHGLICSSTYTERNEESTIAIKKIPNAFASKLSCKRTLRELKLLRHFRGHPNIIWLFDTDIVFYPYGVLNGVYLYEELMECDLSQVLRSGQRLENAHYQSFIYQILCALKYIHSAGVLHRDLKPKNLLVNSDCQLKICNFGLSRGYSENYEENNHFLTEFVATRWYRAPEIMLSYQGYTKAIDVWSTGCILAELLGGKPIFDGKDYVDQLNHILQILGTPSKETLQEISSEKVQNYIFQFGNIPRTPFESLLPRANSEGLDLLQKMLEFDPKRRVTVNEALEHPYLSIWHDIDDEPSCEMNFEFEFEHIDSMEELQSQVIKEVFDFRKVVRKHPIGGDFSPSSLSSEDPILQEIADVHPSMKKLGSPNSDASFISQLPSLTTTQPFESHVKANLGSSQGENALECNTTQVYKDVLRSHTEPNKAECAIVSSSPPENNTNDNESVGQDTKENDSIFFFDLEKELEFGLDGKFL</sequence>
<dbReference type="Proteomes" id="UP001162090">
    <property type="component" value="Chromosome 11"/>
</dbReference>
<keyword evidence="6 10" id="KW-0418">Kinase</keyword>
<dbReference type="Gene3D" id="1.10.510.10">
    <property type="entry name" value="Transferase(Phosphotransferase) domain 1"/>
    <property type="match status" value="1"/>
</dbReference>
<comment type="similarity">
    <text evidence="1">Belongs to the protein kinase superfamily. CMGC Ser/Thr protein kinase family. MAP kinase subfamily.</text>
</comment>
<comment type="similarity">
    <text evidence="10">Belongs to the protein kinase superfamily. Ser/Thr protein kinase family. MAP kinase subfamily.</text>
</comment>
<evidence type="ECO:0000256" key="4">
    <source>
        <dbReference type="ARBA" id="ARBA00022679"/>
    </source>
</evidence>
<comment type="subunit">
    <text evidence="8">Interacts with RLM1.</text>
</comment>
<dbReference type="PROSITE" id="PS01351">
    <property type="entry name" value="MAPK"/>
    <property type="match status" value="1"/>
</dbReference>
<evidence type="ECO:0000256" key="1">
    <source>
        <dbReference type="ARBA" id="ARBA00008832"/>
    </source>
</evidence>
<feature type="binding site" evidence="9">
    <location>
        <position position="55"/>
    </location>
    <ligand>
        <name>ATP</name>
        <dbReference type="ChEBI" id="CHEBI:30616"/>
    </ligand>
</feature>
<evidence type="ECO:0000256" key="9">
    <source>
        <dbReference type="PROSITE-ProRule" id="PRU10141"/>
    </source>
</evidence>
<dbReference type="GO" id="GO:0004707">
    <property type="term" value="F:MAP kinase activity"/>
    <property type="evidence" value="ECO:0007669"/>
    <property type="project" value="UniProtKB-EC"/>
</dbReference>
<feature type="domain" description="Protein kinase" evidence="12">
    <location>
        <begin position="23"/>
        <end position="318"/>
    </location>
</feature>
<dbReference type="PROSITE" id="PS00107">
    <property type="entry name" value="PROTEIN_KINASE_ATP"/>
    <property type="match status" value="1"/>
</dbReference>
<dbReference type="FunFam" id="1.10.510.10:FF:000013">
    <property type="entry name" value="Mitogen-activated protein kinase"/>
    <property type="match status" value="1"/>
</dbReference>
<dbReference type="InterPro" id="IPR000719">
    <property type="entry name" value="Prot_kinase_dom"/>
</dbReference>
<dbReference type="SMART" id="SM00220">
    <property type="entry name" value="S_TKc"/>
    <property type="match status" value="1"/>
</dbReference>
<dbReference type="PANTHER" id="PTHR24055">
    <property type="entry name" value="MITOGEN-ACTIVATED PROTEIN KINASE"/>
    <property type="match status" value="1"/>
</dbReference>
<dbReference type="InterPro" id="IPR008271">
    <property type="entry name" value="Ser/Thr_kinase_AS"/>
</dbReference>
<evidence type="ECO:0000256" key="6">
    <source>
        <dbReference type="ARBA" id="ARBA00022777"/>
    </source>
</evidence>
<dbReference type="AlphaFoldDB" id="A0AA35J0Z2"/>
<dbReference type="InterPro" id="IPR011009">
    <property type="entry name" value="Kinase-like_dom_sf"/>
</dbReference>
<evidence type="ECO:0000256" key="7">
    <source>
        <dbReference type="ARBA" id="ARBA00022840"/>
    </source>
</evidence>
<dbReference type="Pfam" id="PF00069">
    <property type="entry name" value="Pkinase"/>
    <property type="match status" value="1"/>
</dbReference>
<evidence type="ECO:0000256" key="11">
    <source>
        <dbReference type="SAM" id="MobiDB-lite"/>
    </source>
</evidence>
<dbReference type="InterPro" id="IPR050117">
    <property type="entry name" value="MAPK"/>
</dbReference>
<dbReference type="InterPro" id="IPR003527">
    <property type="entry name" value="MAP_kinase_CS"/>
</dbReference>
<dbReference type="GO" id="GO:0006950">
    <property type="term" value="P:response to stress"/>
    <property type="evidence" value="ECO:0007669"/>
    <property type="project" value="UniProtKB-ARBA"/>
</dbReference>
<comment type="cofactor">
    <cofactor evidence="10">
        <name>Mg(2+)</name>
        <dbReference type="ChEBI" id="CHEBI:18420"/>
    </cofactor>
</comment>
<feature type="region of interest" description="Disordered" evidence="11">
    <location>
        <begin position="459"/>
        <end position="481"/>
    </location>
</feature>
<dbReference type="EMBL" id="OX365922">
    <property type="protein sequence ID" value="CAI4044878.1"/>
    <property type="molecule type" value="Genomic_DNA"/>
</dbReference>